<feature type="transmembrane region" description="Helical" evidence="5">
    <location>
        <begin position="244"/>
        <end position="263"/>
    </location>
</feature>
<accession>A0A7R9LFQ4</accession>
<dbReference type="AlphaFoldDB" id="A0A7R9LFQ4"/>
<dbReference type="EMBL" id="CAJPIZ010024058">
    <property type="protein sequence ID" value="CAG2118374.1"/>
    <property type="molecule type" value="Genomic_DNA"/>
</dbReference>
<sequence>MKNVIKKFGHKLNELVDKTIDNYSKSSAFHNNNNSYQHLIANRFESNANPSDVRRVNSLNRRLSRDHKPNAKSWTQTIGRHHNHNNNHQTYTSAATAVIDGHLRDETMATDMTLAPIRSLDDYLLSSSRFQLPQIKDLEKWNHRVINNLHYYQTNYFLTAIIIFTLIGIINPTQILLGLLALLVAIAIFIYANNNSPQFMDFKRSHPIISLCLIFGGGSVIVYLFSSVLVFLDAKYYIIINPTQILLGLLALLVAIAIFIYANNNSPQFMDFKRSHPIISLCLIFGGGSVIVYLFSSVLVF</sequence>
<evidence type="ECO:0000256" key="1">
    <source>
        <dbReference type="ARBA" id="ARBA00004141"/>
    </source>
</evidence>
<keyword evidence="4 5" id="KW-0472">Membrane</keyword>
<evidence type="ECO:0000256" key="2">
    <source>
        <dbReference type="ARBA" id="ARBA00022692"/>
    </source>
</evidence>
<evidence type="ECO:0000256" key="3">
    <source>
        <dbReference type="ARBA" id="ARBA00022989"/>
    </source>
</evidence>
<feature type="non-terminal residue" evidence="6">
    <location>
        <position position="1"/>
    </location>
</feature>
<feature type="transmembrane region" description="Helical" evidence="5">
    <location>
        <begin position="275"/>
        <end position="295"/>
    </location>
</feature>
<dbReference type="Proteomes" id="UP000759131">
    <property type="component" value="Unassembled WGS sequence"/>
</dbReference>
<dbReference type="Pfam" id="PF03208">
    <property type="entry name" value="PRA1"/>
    <property type="match status" value="1"/>
</dbReference>
<keyword evidence="3 5" id="KW-1133">Transmembrane helix</keyword>
<evidence type="ECO:0000313" key="7">
    <source>
        <dbReference type="Proteomes" id="UP000759131"/>
    </source>
</evidence>
<evidence type="ECO:0008006" key="8">
    <source>
        <dbReference type="Google" id="ProtNLM"/>
    </source>
</evidence>
<dbReference type="PANTHER" id="PTHR12859">
    <property type="entry name" value="PRA1 PROTEIN"/>
    <property type="match status" value="1"/>
</dbReference>
<feature type="transmembrane region" description="Helical" evidence="5">
    <location>
        <begin position="208"/>
        <end position="232"/>
    </location>
</feature>
<evidence type="ECO:0000313" key="6">
    <source>
        <dbReference type="EMBL" id="CAD7640697.1"/>
    </source>
</evidence>
<dbReference type="InterPro" id="IPR004895">
    <property type="entry name" value="Prenylated_rab_accept_PRA1"/>
</dbReference>
<evidence type="ECO:0000256" key="4">
    <source>
        <dbReference type="ARBA" id="ARBA00023136"/>
    </source>
</evidence>
<protein>
    <recommendedName>
        <fullName evidence="8">PRA1 family protein</fullName>
    </recommendedName>
</protein>
<dbReference type="GO" id="GO:0016020">
    <property type="term" value="C:membrane"/>
    <property type="evidence" value="ECO:0007669"/>
    <property type="project" value="UniProtKB-SubCell"/>
</dbReference>
<dbReference type="PANTHER" id="PTHR12859:SF0">
    <property type="entry name" value="PRA1 FAMILY PROTEIN"/>
    <property type="match status" value="1"/>
</dbReference>
<name>A0A7R9LFQ4_9ACAR</name>
<keyword evidence="7" id="KW-1185">Reference proteome</keyword>
<evidence type="ECO:0000256" key="5">
    <source>
        <dbReference type="SAM" id="Phobius"/>
    </source>
</evidence>
<dbReference type="OrthoDB" id="18213at2759"/>
<reference evidence="6" key="1">
    <citation type="submission" date="2020-11" db="EMBL/GenBank/DDBJ databases">
        <authorList>
            <person name="Tran Van P."/>
        </authorList>
    </citation>
    <scope>NUCLEOTIDE SEQUENCE</scope>
</reference>
<comment type="subcellular location">
    <subcellularLocation>
        <location evidence="1">Membrane</location>
        <topology evidence="1">Multi-pass membrane protein</topology>
    </subcellularLocation>
</comment>
<feature type="transmembrane region" description="Helical" evidence="5">
    <location>
        <begin position="149"/>
        <end position="169"/>
    </location>
</feature>
<proteinExistence type="predicted"/>
<gene>
    <name evidence="6" type="ORF">OSB1V03_LOCUS18326</name>
</gene>
<dbReference type="EMBL" id="OC878633">
    <property type="protein sequence ID" value="CAD7640697.1"/>
    <property type="molecule type" value="Genomic_DNA"/>
</dbReference>
<organism evidence="6">
    <name type="scientific">Medioppia subpectinata</name>
    <dbReference type="NCBI Taxonomy" id="1979941"/>
    <lineage>
        <taxon>Eukaryota</taxon>
        <taxon>Metazoa</taxon>
        <taxon>Ecdysozoa</taxon>
        <taxon>Arthropoda</taxon>
        <taxon>Chelicerata</taxon>
        <taxon>Arachnida</taxon>
        <taxon>Acari</taxon>
        <taxon>Acariformes</taxon>
        <taxon>Sarcoptiformes</taxon>
        <taxon>Oribatida</taxon>
        <taxon>Brachypylina</taxon>
        <taxon>Oppioidea</taxon>
        <taxon>Oppiidae</taxon>
        <taxon>Medioppia</taxon>
    </lineage>
</organism>
<keyword evidence="2 5" id="KW-0812">Transmembrane</keyword>